<evidence type="ECO:0000259" key="2">
    <source>
        <dbReference type="Pfam" id="PF09361"/>
    </source>
</evidence>
<accession>A0A5J6MD19</accession>
<sequence>MSRTIPQAEVLKPSVLNVGLAKASPETPKASMEIPKVPTDRPKLSTEPLQAAAPTAVTPEIDYQAFALASGATVKALLQASEVMMKGMAAVGQEMSEFASQRIRENVERSESLLHCTDPTAAFGLHCDFAQKATQQYLEEAGRLMALATQLTGKCWEPLQTFTQETAAQAAERATRATAGGADDMSRRKA</sequence>
<keyword evidence="4" id="KW-1185">Reference proteome</keyword>
<gene>
    <name evidence="3" type="ORF">FRZ44_02170</name>
</gene>
<evidence type="ECO:0000256" key="1">
    <source>
        <dbReference type="SAM" id="MobiDB-lite"/>
    </source>
</evidence>
<reference evidence="3 4" key="1">
    <citation type="submission" date="2019-08" db="EMBL/GenBank/DDBJ databases">
        <title>Hyperibacter terrae gen. nov., sp. nov. and Hyperibacter viscosus sp. nov., two new members in the family Rhodospirillaceae isolated from the rhizosphere of Hypericum perforatum.</title>
        <authorList>
            <person name="Noviana Z."/>
        </authorList>
    </citation>
    <scope>NUCLEOTIDE SEQUENCE [LARGE SCALE GENOMIC DNA]</scope>
    <source>
        <strain evidence="3 4">R5913</strain>
    </source>
</reference>
<protein>
    <recommendedName>
        <fullName evidence="2">Phasin domain-containing protein</fullName>
    </recommendedName>
</protein>
<feature type="region of interest" description="Disordered" evidence="1">
    <location>
        <begin position="166"/>
        <end position="190"/>
    </location>
</feature>
<evidence type="ECO:0000313" key="4">
    <source>
        <dbReference type="Proteomes" id="UP000326202"/>
    </source>
</evidence>
<dbReference type="KEGG" id="htq:FRZ44_02170"/>
<feature type="region of interest" description="Disordered" evidence="1">
    <location>
        <begin position="22"/>
        <end position="44"/>
    </location>
</feature>
<dbReference type="Pfam" id="PF09361">
    <property type="entry name" value="Phasin_2"/>
    <property type="match status" value="1"/>
</dbReference>
<dbReference type="AlphaFoldDB" id="A0A5J6MD19"/>
<dbReference type="InterPro" id="IPR018968">
    <property type="entry name" value="Phasin"/>
</dbReference>
<proteinExistence type="predicted"/>
<name>A0A5J6MD19_9PROT</name>
<evidence type="ECO:0000313" key="3">
    <source>
        <dbReference type="EMBL" id="QEX14941.1"/>
    </source>
</evidence>
<organism evidence="3 4">
    <name type="scientific">Hypericibacter terrae</name>
    <dbReference type="NCBI Taxonomy" id="2602015"/>
    <lineage>
        <taxon>Bacteria</taxon>
        <taxon>Pseudomonadati</taxon>
        <taxon>Pseudomonadota</taxon>
        <taxon>Alphaproteobacteria</taxon>
        <taxon>Rhodospirillales</taxon>
        <taxon>Dongiaceae</taxon>
        <taxon>Hypericibacter</taxon>
    </lineage>
</organism>
<dbReference type="Proteomes" id="UP000326202">
    <property type="component" value="Chromosome"/>
</dbReference>
<dbReference type="RefSeq" id="WP_191908341.1">
    <property type="nucleotide sequence ID" value="NZ_CP042906.1"/>
</dbReference>
<feature type="compositionally biased region" description="Low complexity" evidence="1">
    <location>
        <begin position="166"/>
        <end position="182"/>
    </location>
</feature>
<feature type="domain" description="Phasin" evidence="2">
    <location>
        <begin position="66"/>
        <end position="160"/>
    </location>
</feature>
<dbReference type="EMBL" id="CP042906">
    <property type="protein sequence ID" value="QEX14941.1"/>
    <property type="molecule type" value="Genomic_DNA"/>
</dbReference>